<proteinExistence type="predicted"/>
<dbReference type="EMBL" id="GBRH01265919">
    <property type="protein sequence ID" value="JAD31976.1"/>
    <property type="molecule type" value="Transcribed_RNA"/>
</dbReference>
<sequence length="88" mass="9435">MHRPLSITGSWGVPPGLCSWIIGWSSEISEQASILSGGGRKTPRGAGCRRQRRHLPYGIECFEFEPSFATPPGTGGPKTPDHACTQAN</sequence>
<dbReference type="AlphaFoldDB" id="A0A0A8YZI4"/>
<reference evidence="2" key="1">
    <citation type="submission" date="2014-09" db="EMBL/GenBank/DDBJ databases">
        <authorList>
            <person name="Magalhaes I.L.F."/>
            <person name="Oliveira U."/>
            <person name="Santos F.R."/>
            <person name="Vidigal T.H.D.A."/>
            <person name="Brescovit A.D."/>
            <person name="Santos A.J."/>
        </authorList>
    </citation>
    <scope>NUCLEOTIDE SEQUENCE</scope>
    <source>
        <tissue evidence="2">Shoot tissue taken approximately 20 cm above the soil surface</tissue>
    </source>
</reference>
<protein>
    <submittedName>
        <fullName evidence="2">Uncharacterized protein</fullName>
    </submittedName>
</protein>
<evidence type="ECO:0000313" key="2">
    <source>
        <dbReference type="EMBL" id="JAD31976.1"/>
    </source>
</evidence>
<feature type="region of interest" description="Disordered" evidence="1">
    <location>
        <begin position="68"/>
        <end position="88"/>
    </location>
</feature>
<name>A0A0A8YZI4_ARUDO</name>
<reference evidence="2" key="2">
    <citation type="journal article" date="2015" name="Data Brief">
        <title>Shoot transcriptome of the giant reed, Arundo donax.</title>
        <authorList>
            <person name="Barrero R.A."/>
            <person name="Guerrero F.D."/>
            <person name="Moolhuijzen P."/>
            <person name="Goolsby J.A."/>
            <person name="Tidwell J."/>
            <person name="Bellgard S.E."/>
            <person name="Bellgard M.I."/>
        </authorList>
    </citation>
    <scope>NUCLEOTIDE SEQUENCE</scope>
    <source>
        <tissue evidence="2">Shoot tissue taken approximately 20 cm above the soil surface</tissue>
    </source>
</reference>
<evidence type="ECO:0000256" key="1">
    <source>
        <dbReference type="SAM" id="MobiDB-lite"/>
    </source>
</evidence>
<organism evidence="2">
    <name type="scientific">Arundo donax</name>
    <name type="common">Giant reed</name>
    <name type="synonym">Donax arundinaceus</name>
    <dbReference type="NCBI Taxonomy" id="35708"/>
    <lineage>
        <taxon>Eukaryota</taxon>
        <taxon>Viridiplantae</taxon>
        <taxon>Streptophyta</taxon>
        <taxon>Embryophyta</taxon>
        <taxon>Tracheophyta</taxon>
        <taxon>Spermatophyta</taxon>
        <taxon>Magnoliopsida</taxon>
        <taxon>Liliopsida</taxon>
        <taxon>Poales</taxon>
        <taxon>Poaceae</taxon>
        <taxon>PACMAD clade</taxon>
        <taxon>Arundinoideae</taxon>
        <taxon>Arundineae</taxon>
        <taxon>Arundo</taxon>
    </lineage>
</organism>
<accession>A0A0A8YZI4</accession>